<feature type="binding site" evidence="4">
    <location>
        <begin position="17"/>
        <end position="22"/>
    </location>
    <ligand>
        <name>GTP</name>
        <dbReference type="ChEBI" id="CHEBI:37565"/>
    </ligand>
</feature>
<comment type="catalytic activity">
    <reaction evidence="3 4">
        <text>GTP + H2O = GDP + phosphate + H(+)</text>
        <dbReference type="Rhea" id="RHEA:19669"/>
        <dbReference type="ChEBI" id="CHEBI:15377"/>
        <dbReference type="ChEBI" id="CHEBI:15378"/>
        <dbReference type="ChEBI" id="CHEBI:37565"/>
        <dbReference type="ChEBI" id="CHEBI:43474"/>
        <dbReference type="ChEBI" id="CHEBI:58189"/>
    </reaction>
</comment>
<dbReference type="PRINTS" id="PR00315">
    <property type="entry name" value="ELONGATNFCT"/>
</dbReference>
<dbReference type="Pfam" id="PF21018">
    <property type="entry name" value="BipA_C"/>
    <property type="match status" value="1"/>
</dbReference>
<dbReference type="GO" id="GO:0009409">
    <property type="term" value="P:response to cold"/>
    <property type="evidence" value="ECO:0007669"/>
    <property type="project" value="UniProtKB-ARBA"/>
</dbReference>
<sequence length="604" mass="67119">MSTTNRIINIAVIAHVDAGKSTLVDAFLSQSGVFRDNETVVDCVMDSNDLERERGITIYSKNCSVMYNDIKINIVDTPGHADFSSEVERIIKTVDTVILLVDSSEGPMPQTRFVLNKALEIGLKPILLINKIDKKDQRAEEVVDMVFDLFLELGANDEQLDFPILYGIAKEGIVLKEMDDEPNGIAPLFETILSHAKPYPNLNDEPLQLQISSLAYDDYLGRLGIGRIYKGTLTEGQTVEIYKQDETTVRGKVSGIFAYAGLKRLQVAQAYSGDIVVISGIPHISIGETVGEPDKMDALPLIHIEEPTLSMNFLVNTSPLAGTEGKYVTSRHLKARLERELEVNVGLKVEPLDQTDGFKVSGRGELHLSILIENMRREGYELGVSKPEVIMHREGNTIVEPIEKVLVSVPQEYSGAVISKLNIRKGVMESMHSEGDYVSMEYLVPTRGLLGYSTDFINDTRGEGTMVRRFDRFEAHKGEIPQRTNGVLISQVSGESMGYALMNLSERAQFFIDPGTSVYEGMIVGLNSRGDDMTVNPCKNKKMTNVRASGSDDAIKLSPPLHLTLEDSLEFINDDELVEITPKSIRLRKKFLKELDRKRSGKVS</sequence>
<dbReference type="Pfam" id="PF00679">
    <property type="entry name" value="EFG_C"/>
    <property type="match status" value="1"/>
</dbReference>
<evidence type="ECO:0000256" key="2">
    <source>
        <dbReference type="ARBA" id="ARBA00023134"/>
    </source>
</evidence>
<dbReference type="SUPFAM" id="SSF52540">
    <property type="entry name" value="P-loop containing nucleoside triphosphate hydrolases"/>
    <property type="match status" value="1"/>
</dbReference>
<dbReference type="InterPro" id="IPR000795">
    <property type="entry name" value="T_Tr_GTP-bd_dom"/>
</dbReference>
<dbReference type="InterPro" id="IPR042116">
    <property type="entry name" value="TypA/BipA_C"/>
</dbReference>
<dbReference type="FunFam" id="3.30.70.240:FF:000002">
    <property type="entry name" value="GTP-binding protein TypA"/>
    <property type="match status" value="1"/>
</dbReference>
<keyword evidence="4" id="KW-0820">tRNA-binding</keyword>
<dbReference type="SMART" id="SM00838">
    <property type="entry name" value="EFG_C"/>
    <property type="match status" value="1"/>
</dbReference>
<keyword evidence="4" id="KW-0690">Ribosome biogenesis</keyword>
<gene>
    <name evidence="6" type="primary">typA</name>
    <name evidence="4" type="synonym">bipA</name>
    <name evidence="6" type="ORF">J0B03_01945</name>
</gene>
<dbReference type="InterPro" id="IPR047042">
    <property type="entry name" value="BipA_II"/>
</dbReference>
<dbReference type="InterPro" id="IPR047043">
    <property type="entry name" value="BipA_III"/>
</dbReference>
<dbReference type="PANTHER" id="PTHR42908">
    <property type="entry name" value="TRANSLATION ELONGATION FACTOR-RELATED"/>
    <property type="match status" value="1"/>
</dbReference>
<dbReference type="PROSITE" id="PS00301">
    <property type="entry name" value="G_TR_1"/>
    <property type="match status" value="1"/>
</dbReference>
<keyword evidence="4" id="KW-0963">Cytoplasm</keyword>
<dbReference type="AlphaFoldDB" id="A0A975AHW7"/>
<comment type="subunit">
    <text evidence="4">Monomer.</text>
</comment>
<evidence type="ECO:0000256" key="3">
    <source>
        <dbReference type="ARBA" id="ARBA00048548"/>
    </source>
</evidence>
<dbReference type="FunFam" id="3.30.70.870:FF:000003">
    <property type="entry name" value="GTP-binding protein TypA"/>
    <property type="match status" value="1"/>
</dbReference>
<feature type="binding site" evidence="4">
    <location>
        <begin position="130"/>
        <end position="133"/>
    </location>
    <ligand>
        <name>GTP</name>
        <dbReference type="ChEBI" id="CHEBI:37565"/>
    </ligand>
</feature>
<dbReference type="GO" id="GO:0000027">
    <property type="term" value="P:ribosomal large subunit assembly"/>
    <property type="evidence" value="ECO:0007669"/>
    <property type="project" value="UniProtKB-UniRule"/>
</dbReference>
<keyword evidence="4" id="KW-0378">Hydrolase</keyword>
<dbReference type="FunFam" id="3.40.50.300:FF:000055">
    <property type="entry name" value="GTP-binding protein TypA"/>
    <property type="match status" value="1"/>
</dbReference>
<dbReference type="FunFam" id="2.40.50.250:FF:000001">
    <property type="entry name" value="GTP-binding protein TypA"/>
    <property type="match status" value="1"/>
</dbReference>
<dbReference type="NCBIfam" id="TIGR01394">
    <property type="entry name" value="TypA_BipA"/>
    <property type="match status" value="1"/>
</dbReference>
<reference evidence="6" key="1">
    <citation type="submission" date="2021-03" db="EMBL/GenBank/DDBJ databases">
        <title>Alkalibacter marinus sp. nov., isolated from tidal flat sediment.</title>
        <authorList>
            <person name="Namirimu T."/>
            <person name="Yang J.-A."/>
            <person name="Yang S.-H."/>
            <person name="Kim Y.-J."/>
            <person name="Kwon K.K."/>
        </authorList>
    </citation>
    <scope>NUCLEOTIDE SEQUENCE</scope>
    <source>
        <strain evidence="6">ES005</strain>
    </source>
</reference>
<dbReference type="InterPro" id="IPR047041">
    <property type="entry name" value="BipA_GTP-bd_dom"/>
</dbReference>
<dbReference type="InterPro" id="IPR009000">
    <property type="entry name" value="Transl_B-barrel_sf"/>
</dbReference>
<dbReference type="GO" id="GO:1990904">
    <property type="term" value="C:ribonucleoprotein complex"/>
    <property type="evidence" value="ECO:0007669"/>
    <property type="project" value="TreeGrafter"/>
</dbReference>
<dbReference type="Gene3D" id="2.40.30.10">
    <property type="entry name" value="Translation factors"/>
    <property type="match status" value="1"/>
</dbReference>
<dbReference type="RefSeq" id="WP_207300213.1">
    <property type="nucleotide sequence ID" value="NZ_CP071444.1"/>
</dbReference>
<dbReference type="GO" id="GO:0019843">
    <property type="term" value="F:rRNA binding"/>
    <property type="evidence" value="ECO:0007669"/>
    <property type="project" value="UniProtKB-KW"/>
</dbReference>
<dbReference type="GO" id="GO:0005525">
    <property type="term" value="F:GTP binding"/>
    <property type="evidence" value="ECO:0007669"/>
    <property type="project" value="UniProtKB-UniRule"/>
</dbReference>
<feature type="domain" description="Tr-type G" evidence="5">
    <location>
        <begin position="5"/>
        <end position="199"/>
    </location>
</feature>
<dbReference type="GO" id="GO:0010467">
    <property type="term" value="P:gene expression"/>
    <property type="evidence" value="ECO:0007669"/>
    <property type="project" value="UniProtKB-ARBA"/>
</dbReference>
<proteinExistence type="inferred from homology"/>
<keyword evidence="1 4" id="KW-0547">Nucleotide-binding</keyword>
<dbReference type="SUPFAM" id="SSF50447">
    <property type="entry name" value="Translation proteins"/>
    <property type="match status" value="1"/>
</dbReference>
<dbReference type="EMBL" id="CP071444">
    <property type="protein sequence ID" value="QSX08872.1"/>
    <property type="molecule type" value="Genomic_DNA"/>
</dbReference>
<evidence type="ECO:0000256" key="1">
    <source>
        <dbReference type="ARBA" id="ARBA00022741"/>
    </source>
</evidence>
<dbReference type="KEGG" id="alka:J0B03_01945"/>
<keyword evidence="4" id="KW-0699">rRNA-binding</keyword>
<dbReference type="Proteomes" id="UP000663499">
    <property type="component" value="Chromosome"/>
</dbReference>
<comment type="subcellular location">
    <subcellularLocation>
        <location evidence="4">Cytoplasm</location>
    </subcellularLocation>
    <text evidence="4">Binds to ribosomes.</text>
</comment>
<dbReference type="InterPro" id="IPR035647">
    <property type="entry name" value="EFG_III/V"/>
</dbReference>
<dbReference type="SUPFAM" id="SSF54980">
    <property type="entry name" value="EF-G C-terminal domain-like"/>
    <property type="match status" value="2"/>
</dbReference>
<dbReference type="Pfam" id="PF00009">
    <property type="entry name" value="GTP_EFTU"/>
    <property type="match status" value="1"/>
</dbReference>
<dbReference type="NCBIfam" id="TIGR00231">
    <property type="entry name" value="small_GTP"/>
    <property type="match status" value="1"/>
</dbReference>
<dbReference type="Pfam" id="PF03144">
    <property type="entry name" value="GTP_EFTU_D2"/>
    <property type="match status" value="1"/>
</dbReference>
<dbReference type="InterPro" id="IPR005225">
    <property type="entry name" value="Small_GTP-bd"/>
</dbReference>
<dbReference type="CDD" id="cd03691">
    <property type="entry name" value="BipA_TypA_II"/>
    <property type="match status" value="1"/>
</dbReference>
<comment type="function">
    <text evidence="4">A 50S ribosomal subunit assembly protein with GTPase activity, required for 50S subunit assembly at low temperatures, may also play a role in translation. Binds GTP and analogs. Binds the 70S ribosome between the 30S and 50S subunits, in a similar position as ribosome-bound EF-G; it contacts a number of ribosomal proteins, both rRNAs and the A-site tRNA.</text>
</comment>
<evidence type="ECO:0000313" key="6">
    <source>
        <dbReference type="EMBL" id="QSX08872.1"/>
    </source>
</evidence>
<dbReference type="GO" id="GO:0005829">
    <property type="term" value="C:cytosol"/>
    <property type="evidence" value="ECO:0007669"/>
    <property type="project" value="TreeGrafter"/>
</dbReference>
<dbReference type="FunFam" id="2.40.30.10:FF:000016">
    <property type="entry name" value="GTP-binding protein TypA"/>
    <property type="match status" value="1"/>
</dbReference>
<dbReference type="CDD" id="cd01891">
    <property type="entry name" value="TypA_BipA"/>
    <property type="match status" value="1"/>
</dbReference>
<keyword evidence="4" id="KW-0694">RNA-binding</keyword>
<dbReference type="GO" id="GO:0003924">
    <property type="term" value="F:GTPase activity"/>
    <property type="evidence" value="ECO:0007669"/>
    <property type="project" value="UniProtKB-UniRule"/>
</dbReference>
<dbReference type="HAMAP" id="MF_00849">
    <property type="entry name" value="BipA"/>
    <property type="match status" value="1"/>
</dbReference>
<dbReference type="InterPro" id="IPR027417">
    <property type="entry name" value="P-loop_NTPase"/>
</dbReference>
<keyword evidence="7" id="KW-1185">Reference proteome</keyword>
<name>A0A975AHW7_9FIRM</name>
<dbReference type="EC" id="3.6.5.-" evidence="4"/>
<comment type="similarity">
    <text evidence="4">Belongs to the TRAFAC class translation factor GTPase superfamily. Classic translation factor GTPase family. BipA subfamily.</text>
</comment>
<dbReference type="PROSITE" id="PS51722">
    <property type="entry name" value="G_TR_2"/>
    <property type="match status" value="1"/>
</dbReference>
<dbReference type="InterPro" id="IPR004161">
    <property type="entry name" value="EFTu-like_2"/>
</dbReference>
<dbReference type="InterPro" id="IPR031157">
    <property type="entry name" value="G_TR_CS"/>
</dbReference>
<dbReference type="CDD" id="cd03710">
    <property type="entry name" value="BipA_TypA_C"/>
    <property type="match status" value="1"/>
</dbReference>
<evidence type="ECO:0000256" key="4">
    <source>
        <dbReference type="HAMAP-Rule" id="MF_00849"/>
    </source>
</evidence>
<dbReference type="PANTHER" id="PTHR42908:SF8">
    <property type="entry name" value="TR-TYPE G DOMAIN-CONTAINING PROTEIN"/>
    <property type="match status" value="1"/>
</dbReference>
<dbReference type="GO" id="GO:0000049">
    <property type="term" value="F:tRNA binding"/>
    <property type="evidence" value="ECO:0007669"/>
    <property type="project" value="UniProtKB-KW"/>
</dbReference>
<dbReference type="InterPro" id="IPR035651">
    <property type="entry name" value="BipA_V"/>
</dbReference>
<dbReference type="Gene3D" id="3.30.70.870">
    <property type="entry name" value="Elongation Factor G (Translational Gtpase), domain 3"/>
    <property type="match status" value="1"/>
</dbReference>
<evidence type="ECO:0000313" key="7">
    <source>
        <dbReference type="Proteomes" id="UP000663499"/>
    </source>
</evidence>
<accession>A0A975AHW7</accession>
<protein>
    <recommendedName>
        <fullName evidence="4">Large ribosomal subunit assembly factor BipA</fullName>
        <ecNumber evidence="4">3.6.5.-</ecNumber>
    </recommendedName>
    <alternativeName>
        <fullName evidence="4">GTP-binding protein BipA</fullName>
    </alternativeName>
</protein>
<dbReference type="Gene3D" id="3.30.70.240">
    <property type="match status" value="1"/>
</dbReference>
<dbReference type="Gene3D" id="2.40.50.250">
    <property type="entry name" value="bipa protein"/>
    <property type="match status" value="1"/>
</dbReference>
<dbReference type="Gene3D" id="3.40.50.300">
    <property type="entry name" value="P-loop containing nucleotide triphosphate hydrolases"/>
    <property type="match status" value="1"/>
</dbReference>
<keyword evidence="2 4" id="KW-0342">GTP-binding</keyword>
<dbReference type="InterPro" id="IPR000640">
    <property type="entry name" value="EFG_V-like"/>
</dbReference>
<dbReference type="CDD" id="cd16263">
    <property type="entry name" value="BipA_III"/>
    <property type="match status" value="1"/>
</dbReference>
<organism evidence="6 7">
    <name type="scientific">Alkalibacter rhizosphaerae</name>
    <dbReference type="NCBI Taxonomy" id="2815577"/>
    <lineage>
        <taxon>Bacteria</taxon>
        <taxon>Bacillati</taxon>
        <taxon>Bacillota</taxon>
        <taxon>Clostridia</taxon>
        <taxon>Eubacteriales</taxon>
        <taxon>Eubacteriaceae</taxon>
        <taxon>Alkalibacter</taxon>
    </lineage>
</organism>
<evidence type="ECO:0000259" key="5">
    <source>
        <dbReference type="PROSITE" id="PS51722"/>
    </source>
</evidence>
<dbReference type="InterPro" id="IPR048876">
    <property type="entry name" value="BipA_C"/>
</dbReference>
<dbReference type="InterPro" id="IPR006298">
    <property type="entry name" value="BipA"/>
</dbReference>
<dbReference type="GO" id="GO:0043022">
    <property type="term" value="F:ribosome binding"/>
    <property type="evidence" value="ECO:0007669"/>
    <property type="project" value="UniProtKB-UniRule"/>
</dbReference>